<organism evidence="1 2">
    <name type="scientific">Dryococelus australis</name>
    <dbReference type="NCBI Taxonomy" id="614101"/>
    <lineage>
        <taxon>Eukaryota</taxon>
        <taxon>Metazoa</taxon>
        <taxon>Ecdysozoa</taxon>
        <taxon>Arthropoda</taxon>
        <taxon>Hexapoda</taxon>
        <taxon>Insecta</taxon>
        <taxon>Pterygota</taxon>
        <taxon>Neoptera</taxon>
        <taxon>Polyneoptera</taxon>
        <taxon>Phasmatodea</taxon>
        <taxon>Verophasmatodea</taxon>
        <taxon>Anareolatae</taxon>
        <taxon>Phasmatidae</taxon>
        <taxon>Eurycanthinae</taxon>
        <taxon>Dryococelus</taxon>
    </lineage>
</organism>
<protein>
    <submittedName>
        <fullName evidence="1">Uncharacterized protein</fullName>
    </submittedName>
</protein>
<proteinExistence type="predicted"/>
<accession>A0ABQ9HW48</accession>
<dbReference type="Proteomes" id="UP001159363">
    <property type="component" value="Chromosome 3"/>
</dbReference>
<evidence type="ECO:0000313" key="2">
    <source>
        <dbReference type="Proteomes" id="UP001159363"/>
    </source>
</evidence>
<keyword evidence="2" id="KW-1185">Reference proteome</keyword>
<evidence type="ECO:0000313" key="1">
    <source>
        <dbReference type="EMBL" id="KAJ8888597.1"/>
    </source>
</evidence>
<dbReference type="EMBL" id="JARBHB010000003">
    <property type="protein sequence ID" value="KAJ8888597.1"/>
    <property type="molecule type" value="Genomic_DNA"/>
</dbReference>
<name>A0ABQ9HW48_9NEOP</name>
<reference evidence="1 2" key="1">
    <citation type="submission" date="2023-02" db="EMBL/GenBank/DDBJ databases">
        <title>LHISI_Scaffold_Assembly.</title>
        <authorList>
            <person name="Stuart O.P."/>
            <person name="Cleave R."/>
            <person name="Magrath M.J.L."/>
            <person name="Mikheyev A.S."/>
        </authorList>
    </citation>
    <scope>NUCLEOTIDE SEQUENCE [LARGE SCALE GENOMIC DNA]</scope>
    <source>
        <strain evidence="1">Daus_M_001</strain>
        <tissue evidence="1">Leg muscle</tissue>
    </source>
</reference>
<gene>
    <name evidence="1" type="ORF">PR048_008089</name>
</gene>
<sequence>MFRVGRTTGMQKSRFSDGYDVLQKTTGKLVVHVPSVSIQRVGVTLVTRDNETGVVPTPPPRFYFTPISPPFIDDVGAVCLVRQRSGGRARKRRDRAKVFCDNHNAPVDRRGLLASQTSRLLVFPIRLATTQECSGEIGWCLSSPRRITGVGEDSRWRPETPYTLPQPIGRQSLTEVTWPSVRERREARTTTGDCGTTAGESWIGDRDAHNFEPPKLAVRNLDPRSAAIVDKCSLKIRPQLPLEARQSSPTLRTFLPGVGGERSSCNSQDITCRGPFNSRGQTQEGVSFCLSRGAPHYSFAGGCVLAVTRTPMLPGISFPCSGECLWVVVYAAGPFRCRSFTSYTSESKVTSRGCLWDVVYAAGPFRCRSVTSYTSESKVTSSGCLWDVVYAAGPFRCLSFTSYTSESKVTSSGCLWDVVYAAGPFRCRSFTSFTSESKVTSSGCLWHVVYAAGPFRCRSFTSYTSESGYRRSDRPISASSLGDGLMRKDDAPRVTLAYVGVFGILIPDCWPGFKKGRRYRVSTISRRGGPAHTVSGWHYRLACLSSVCPRDLELRVKRIVTCSWRLEVVPRCGEVTTSILPSSWNYALAALLALVSEAQNTSVNAAAQICRWAGMICARVAPANFNILCTATAVADASPASFPAQMAALAGALMYSTFDSEGAMLACRAHLRSPGSRPTEDVRPISRVARNQFVCQHGTAFQPTHLAETSVMIFGWLLTARSSEPMRAIEPLPSIGAAVVWWLDYLPPAKVNRFRFPEGSPTDFRMWESRRTVPLVGWFSRGPPVSPSLAFSVSSHLSQRLFIQERYASVIAERCPLDIRSKYRAGDDKEDEYFMFPAPPAPKFFWLGNEFRVVPREVASLPRPPGSNIVPHTPL</sequence>
<comment type="caution">
    <text evidence="1">The sequence shown here is derived from an EMBL/GenBank/DDBJ whole genome shotgun (WGS) entry which is preliminary data.</text>
</comment>